<feature type="compositionally biased region" description="Gly residues" evidence="1">
    <location>
        <begin position="817"/>
        <end position="838"/>
    </location>
</feature>
<gene>
    <name evidence="2" type="ORF">GPECTOR_4g613</name>
</gene>
<dbReference type="GO" id="GO:1901259">
    <property type="term" value="P:chloroplast rRNA processing"/>
    <property type="evidence" value="ECO:0007669"/>
    <property type="project" value="TreeGrafter"/>
</dbReference>
<dbReference type="InterPro" id="IPR050870">
    <property type="entry name" value="FAST_kinase"/>
</dbReference>
<dbReference type="GO" id="GO:0003723">
    <property type="term" value="F:RNA binding"/>
    <property type="evidence" value="ECO:0007669"/>
    <property type="project" value="TreeGrafter"/>
</dbReference>
<dbReference type="PANTHER" id="PTHR21228:SF40">
    <property type="entry name" value="LD45607P"/>
    <property type="match status" value="1"/>
</dbReference>
<reference evidence="3" key="1">
    <citation type="journal article" date="2016" name="Nat. Commun.">
        <title>The Gonium pectorale genome demonstrates co-option of cell cycle regulation during the evolution of multicellularity.</title>
        <authorList>
            <person name="Hanschen E.R."/>
            <person name="Marriage T.N."/>
            <person name="Ferris P.J."/>
            <person name="Hamaji T."/>
            <person name="Toyoda A."/>
            <person name="Fujiyama A."/>
            <person name="Neme R."/>
            <person name="Noguchi H."/>
            <person name="Minakuchi Y."/>
            <person name="Suzuki M."/>
            <person name="Kawai-Toyooka H."/>
            <person name="Smith D.R."/>
            <person name="Sparks H."/>
            <person name="Anderson J."/>
            <person name="Bakaric R."/>
            <person name="Luria V."/>
            <person name="Karger A."/>
            <person name="Kirschner M.W."/>
            <person name="Durand P.M."/>
            <person name="Michod R.E."/>
            <person name="Nozaki H."/>
            <person name="Olson B.J."/>
        </authorList>
    </citation>
    <scope>NUCLEOTIDE SEQUENCE [LARGE SCALE GENOMIC DNA]</scope>
    <source>
        <strain evidence="3">NIES-2863</strain>
    </source>
</reference>
<dbReference type="GO" id="GO:0000963">
    <property type="term" value="P:mitochondrial RNA processing"/>
    <property type="evidence" value="ECO:0007669"/>
    <property type="project" value="TreeGrafter"/>
</dbReference>
<dbReference type="AlphaFoldDB" id="A0A150GXY3"/>
<evidence type="ECO:0000256" key="1">
    <source>
        <dbReference type="SAM" id="MobiDB-lite"/>
    </source>
</evidence>
<accession>A0A150GXY3</accession>
<dbReference type="EMBL" id="LSYV01000005">
    <property type="protein sequence ID" value="KXZ54548.1"/>
    <property type="molecule type" value="Genomic_DNA"/>
</dbReference>
<dbReference type="GO" id="GO:0005759">
    <property type="term" value="C:mitochondrial matrix"/>
    <property type="evidence" value="ECO:0007669"/>
    <property type="project" value="TreeGrafter"/>
</dbReference>
<feature type="region of interest" description="Disordered" evidence="1">
    <location>
        <begin position="800"/>
        <end position="852"/>
    </location>
</feature>
<name>A0A150GXY3_GONPE</name>
<proteinExistence type="predicted"/>
<dbReference type="PANTHER" id="PTHR21228">
    <property type="entry name" value="FAST LEU-RICH DOMAIN-CONTAINING"/>
    <property type="match status" value="1"/>
</dbReference>
<dbReference type="OrthoDB" id="420182at2759"/>
<protein>
    <recommendedName>
        <fullName evidence="4">Tbc2 translation factor, chloroplastic</fullName>
    </recommendedName>
</protein>
<feature type="region of interest" description="Disordered" evidence="1">
    <location>
        <begin position="14"/>
        <end position="81"/>
    </location>
</feature>
<dbReference type="GO" id="GO:0009507">
    <property type="term" value="C:chloroplast"/>
    <property type="evidence" value="ECO:0007669"/>
    <property type="project" value="GOC"/>
</dbReference>
<dbReference type="GO" id="GO:0044528">
    <property type="term" value="P:regulation of mitochondrial mRNA stability"/>
    <property type="evidence" value="ECO:0007669"/>
    <property type="project" value="TreeGrafter"/>
</dbReference>
<evidence type="ECO:0008006" key="4">
    <source>
        <dbReference type="Google" id="ProtNLM"/>
    </source>
</evidence>
<feature type="compositionally biased region" description="Pro residues" evidence="1">
    <location>
        <begin position="18"/>
        <end position="33"/>
    </location>
</feature>
<evidence type="ECO:0000313" key="3">
    <source>
        <dbReference type="Proteomes" id="UP000075714"/>
    </source>
</evidence>
<evidence type="ECO:0000313" key="2">
    <source>
        <dbReference type="EMBL" id="KXZ54548.1"/>
    </source>
</evidence>
<dbReference type="GO" id="GO:0035770">
    <property type="term" value="C:ribonucleoprotein granule"/>
    <property type="evidence" value="ECO:0007669"/>
    <property type="project" value="TreeGrafter"/>
</dbReference>
<feature type="region of interest" description="Disordered" evidence="1">
    <location>
        <begin position="297"/>
        <end position="362"/>
    </location>
</feature>
<organism evidence="2 3">
    <name type="scientific">Gonium pectorale</name>
    <name type="common">Green alga</name>
    <dbReference type="NCBI Taxonomy" id="33097"/>
    <lineage>
        <taxon>Eukaryota</taxon>
        <taxon>Viridiplantae</taxon>
        <taxon>Chlorophyta</taxon>
        <taxon>core chlorophytes</taxon>
        <taxon>Chlorophyceae</taxon>
        <taxon>CS clade</taxon>
        <taxon>Chlamydomonadales</taxon>
        <taxon>Volvocaceae</taxon>
        <taxon>Gonium</taxon>
    </lineage>
</organism>
<dbReference type="Proteomes" id="UP000075714">
    <property type="component" value="Unassembled WGS sequence"/>
</dbReference>
<comment type="caution">
    <text evidence="2">The sequence shown here is derived from an EMBL/GenBank/DDBJ whole genome shotgun (WGS) entry which is preliminary data.</text>
</comment>
<feature type="compositionally biased region" description="Low complexity" evidence="1">
    <location>
        <begin position="34"/>
        <end position="50"/>
    </location>
</feature>
<sequence length="869" mass="92179">MVDLGEGVVLQLGVPQAQTPPPGPSQYPGPDPPAAAGVLGLSGAGSALPLPHNPAPGERGHRRRARDLHEDPGPELDPALSIAPDGELSSLGRELGDLILDPELADDADLDPDWDPAARHLRARALTRQLRVAGSWRGVRDLLAAWGPDLDALHLSAAASRLRDVGPPPYSRAVGDRAQFRAFMAGYTELCGHYLPVMPPACLSNALYTLAEMGCPPPPAWMLAWLRAAAGRLAGFSPQDLANSMAALGSLEFDPGDPWLHRLCDAALDCMAAGGGGGGWGGEALGEGVWQQEGAEPEAGAAGGGAGVGNVASDADAPEVACPGAQQTALPSPPPSSSGPVHAAAAQPVAGPEPSQGPGPAFTPQGLGMLAFGFARLGFQPPERLLTALASEALRLLPEFNARNATNLLWALATLAYRPPDPWVARVASAALRLLPACTAYDLSLQLWALLRLGYTPDWGWLAGWLSASYRRLPGATPEQAARMLWCVAKVGLPPPEDWLRRWFSCVHPQLLEADPRALTCMVWAIATLGLRPERPWFDLLLVAAWERSLRSFAPHDLAMLMWGLAKADTLPEPAWMDEFWLVSYRRLPAFTPRALSLLLWSCVTLGQAPGPRWLAAYEQATLSCMYGQTPEGLSLMAYSYGMLEQTPPREWLLALYGAASRDDFADFTALGLERLIWGVARVSPPADARPTGQPGWIPAFLAAFEAQLSDTTYGNLANALYGLAMLGVRPGEAWLRAVMGRVEALLEDFGYTTAAKVRWALPLLAADGGAAPELLAHWQAAMEGRVRRMWVAEVRQRATQERTGRGYRRPRLTRAGQGGGAGAGADSVVGGGGGSAGGEAAPASGAPLRRRVARVLTPRAGARRGVQL</sequence>
<keyword evidence="3" id="KW-1185">Reference proteome</keyword>